<evidence type="ECO:0000313" key="7">
    <source>
        <dbReference type="Proteomes" id="UP000001399"/>
    </source>
</evidence>
<evidence type="ECO:0000313" key="6">
    <source>
        <dbReference type="EMBL" id="ADP72416.1"/>
    </source>
</evidence>
<dbReference type="Pfam" id="PF13439">
    <property type="entry name" value="Glyco_transf_4"/>
    <property type="match status" value="1"/>
</dbReference>
<dbReference type="AlphaFoldDB" id="E3I1P1"/>
<dbReference type="CDD" id="cd03811">
    <property type="entry name" value="GT4_GT28_WabH-like"/>
    <property type="match status" value="1"/>
</dbReference>
<name>E3I1P1_RHOVT</name>
<evidence type="ECO:0000259" key="4">
    <source>
        <dbReference type="Pfam" id="PF00534"/>
    </source>
</evidence>
<dbReference type="STRING" id="648757.Rvan_3221"/>
<evidence type="ECO:0000256" key="1">
    <source>
        <dbReference type="ARBA" id="ARBA00009481"/>
    </source>
</evidence>
<keyword evidence="3 6" id="KW-0808">Transferase</keyword>
<proteinExistence type="inferred from homology"/>
<dbReference type="CAZy" id="GT4">
    <property type="family name" value="Glycosyltransferase Family 4"/>
</dbReference>
<dbReference type="GO" id="GO:0016757">
    <property type="term" value="F:glycosyltransferase activity"/>
    <property type="evidence" value="ECO:0007669"/>
    <property type="project" value="UniProtKB-KW"/>
</dbReference>
<organism evidence="6 7">
    <name type="scientific">Rhodomicrobium vannielii (strain ATCC 17100 / DSM 162 / LMG 4299 / NCIMB 10020 / ATH 3.1.1)</name>
    <dbReference type="NCBI Taxonomy" id="648757"/>
    <lineage>
        <taxon>Bacteria</taxon>
        <taxon>Pseudomonadati</taxon>
        <taxon>Pseudomonadota</taxon>
        <taxon>Alphaproteobacteria</taxon>
        <taxon>Hyphomicrobiales</taxon>
        <taxon>Hyphomicrobiaceae</taxon>
        <taxon>Rhodomicrobium</taxon>
    </lineage>
</organism>
<accession>E3I1P1</accession>
<dbReference type="PANTHER" id="PTHR12526:SF640">
    <property type="entry name" value="COLANIC ACID BIOSYNTHESIS GLYCOSYLTRANSFERASE WCAL-RELATED"/>
    <property type="match status" value="1"/>
</dbReference>
<feature type="domain" description="Glycosyltransferase subfamily 4-like N-terminal" evidence="5">
    <location>
        <begin position="25"/>
        <end position="160"/>
    </location>
</feature>
<dbReference type="SUPFAM" id="SSF53756">
    <property type="entry name" value="UDP-Glycosyltransferase/glycogen phosphorylase"/>
    <property type="match status" value="1"/>
</dbReference>
<evidence type="ECO:0000256" key="2">
    <source>
        <dbReference type="ARBA" id="ARBA00022676"/>
    </source>
</evidence>
<protein>
    <submittedName>
        <fullName evidence="6">Glycosyl transferase group 1</fullName>
    </submittedName>
</protein>
<dbReference type="Gene3D" id="3.40.50.2000">
    <property type="entry name" value="Glycogen Phosphorylase B"/>
    <property type="match status" value="2"/>
</dbReference>
<reference evidence="7" key="1">
    <citation type="journal article" date="2011" name="J. Bacteriol.">
        <title>Genome sequences of eight morphologically diverse alphaproteobacteria.</title>
        <authorList>
            <consortium name="US DOE Joint Genome Institute"/>
            <person name="Brown P.J."/>
            <person name="Kysela D.T."/>
            <person name="Buechlein A."/>
            <person name="Hemmerich C."/>
            <person name="Brun Y.V."/>
        </authorList>
    </citation>
    <scope>NUCLEOTIDE SEQUENCE [LARGE SCALE GENOMIC DNA]</scope>
    <source>
        <strain evidence="7">ATCC 17100 / ATH 3.1.1 / DSM 162 / LMG 4299</strain>
    </source>
</reference>
<keyword evidence="7" id="KW-1185">Reference proteome</keyword>
<gene>
    <name evidence="6" type="ordered locus">Rvan_3221</name>
</gene>
<dbReference type="Proteomes" id="UP000001399">
    <property type="component" value="Chromosome"/>
</dbReference>
<evidence type="ECO:0000256" key="3">
    <source>
        <dbReference type="ARBA" id="ARBA00022679"/>
    </source>
</evidence>
<dbReference type="Pfam" id="PF00534">
    <property type="entry name" value="Glycos_transf_1"/>
    <property type="match status" value="1"/>
</dbReference>
<dbReference type="EMBL" id="CP002292">
    <property type="protein sequence ID" value="ADP72416.1"/>
    <property type="molecule type" value="Genomic_DNA"/>
</dbReference>
<feature type="domain" description="Glycosyl transferase family 1" evidence="4">
    <location>
        <begin position="172"/>
        <end position="330"/>
    </location>
</feature>
<dbReference type="PANTHER" id="PTHR12526">
    <property type="entry name" value="GLYCOSYLTRANSFERASE"/>
    <property type="match status" value="1"/>
</dbReference>
<dbReference type="HOGENOM" id="CLU_009583_0_3_5"/>
<dbReference type="InterPro" id="IPR001296">
    <property type="entry name" value="Glyco_trans_1"/>
</dbReference>
<comment type="similarity">
    <text evidence="1">Belongs to the glycosyltransferase group 1 family. Glycosyltransferase 4 subfamily.</text>
</comment>
<keyword evidence="2" id="KW-0328">Glycosyltransferase</keyword>
<dbReference type="eggNOG" id="COG0438">
    <property type="taxonomic scope" value="Bacteria"/>
</dbReference>
<sequence length="364" mass="40890">MMQFWQRSETEPLRLVQAIGSRHKGGAQRFTMRLAKAMEDDGVQHGFVVKRSGWTEEQMRKTRVKLHSLPFGGALDLMTPVKYPRILKEARANLVLTHLERATKRTPRGPWVHVARLGGYYALEDYARCDYLIGNTPGCLDYFRSGGWSDDRIFYIPNFVPELELGVKKVRRSDYGTPDDAPLIVWTGRMEHEKGPDLVIRALADVPSAYLWMVGTGRFEAEVRAVATQLQLNDRIRFLGWQDNVHPFLAAADVFVCASRFEVFGNVVLEGWSHRLPVVAVRSPGPEHLIRHGETGLLVPNEDPAAMAAAFRSVLGDRDFAVRLAAAGKNEAMTTYAEAAIMAQYRVLFDELLARGRVGKRVAA</sequence>
<dbReference type="KEGG" id="rva:Rvan_3221"/>
<dbReference type="InterPro" id="IPR028098">
    <property type="entry name" value="Glyco_trans_4-like_N"/>
</dbReference>
<evidence type="ECO:0000259" key="5">
    <source>
        <dbReference type="Pfam" id="PF13439"/>
    </source>
</evidence>